<dbReference type="InterPro" id="IPR006564">
    <property type="entry name" value="Znf_PMZ"/>
</dbReference>
<keyword evidence="8" id="KW-1185">Reference proteome</keyword>
<evidence type="ECO:0000259" key="6">
    <source>
        <dbReference type="PROSITE" id="PS50966"/>
    </source>
</evidence>
<dbReference type="PANTHER" id="PTHR31973:SF187">
    <property type="entry name" value="MUTATOR TRANSPOSASE MUDRA PROTEIN"/>
    <property type="match status" value="1"/>
</dbReference>
<evidence type="ECO:0000256" key="3">
    <source>
        <dbReference type="ARBA" id="ARBA00022833"/>
    </source>
</evidence>
<keyword evidence="2 4" id="KW-0863">Zinc-finger</keyword>
<evidence type="ECO:0000256" key="1">
    <source>
        <dbReference type="ARBA" id="ARBA00022723"/>
    </source>
</evidence>
<protein>
    <recommendedName>
        <fullName evidence="6">SWIM-type domain-containing protein</fullName>
    </recommendedName>
</protein>
<keyword evidence="1" id="KW-0479">Metal-binding</keyword>
<name>A0A835MCV1_9MAGN</name>
<reference evidence="7 8" key="1">
    <citation type="submission" date="2020-10" db="EMBL/GenBank/DDBJ databases">
        <title>The Coptis chinensis genome and diversification of protoberbering-type alkaloids.</title>
        <authorList>
            <person name="Wang B."/>
            <person name="Shu S."/>
            <person name="Song C."/>
            <person name="Liu Y."/>
        </authorList>
    </citation>
    <scope>NUCLEOTIDE SEQUENCE [LARGE SCALE GENOMIC DNA]</scope>
    <source>
        <strain evidence="7">HL-2020</strain>
        <tissue evidence="7">Leaf</tissue>
    </source>
</reference>
<proteinExistence type="predicted"/>
<gene>
    <name evidence="7" type="ORF">IFM89_031207</name>
</gene>
<organism evidence="7 8">
    <name type="scientific">Coptis chinensis</name>
    <dbReference type="NCBI Taxonomy" id="261450"/>
    <lineage>
        <taxon>Eukaryota</taxon>
        <taxon>Viridiplantae</taxon>
        <taxon>Streptophyta</taxon>
        <taxon>Embryophyta</taxon>
        <taxon>Tracheophyta</taxon>
        <taxon>Spermatophyta</taxon>
        <taxon>Magnoliopsida</taxon>
        <taxon>Ranunculales</taxon>
        <taxon>Ranunculaceae</taxon>
        <taxon>Coptidoideae</taxon>
        <taxon>Coptis</taxon>
    </lineage>
</organism>
<feature type="region of interest" description="Disordered" evidence="5">
    <location>
        <begin position="20"/>
        <end position="40"/>
    </location>
</feature>
<dbReference type="SMART" id="SM00575">
    <property type="entry name" value="ZnF_PMZ"/>
    <property type="match status" value="1"/>
</dbReference>
<evidence type="ECO:0000256" key="4">
    <source>
        <dbReference type="PROSITE-ProRule" id="PRU00325"/>
    </source>
</evidence>
<sequence>MIKHAEVIGVFDVYVYHKQPSDEDSGSEVDSEDESDIASLDNVSNDEELIEFRKWRLEMRNGNKHITMEGTSAEEGSDVVEGPQEFQVIGEKDEFVVDLRKKTCGCRYWNLIGILCSHAIFAIFTATDTPDKYVHPCYMVETVRQSYAEHIRPINGEQQWVKQSFTTLLPPKAKGTPGSKET</sequence>
<feature type="domain" description="SWIM-type" evidence="6">
    <location>
        <begin position="95"/>
        <end position="127"/>
    </location>
</feature>
<evidence type="ECO:0000313" key="8">
    <source>
        <dbReference type="Proteomes" id="UP000631114"/>
    </source>
</evidence>
<dbReference type="PANTHER" id="PTHR31973">
    <property type="entry name" value="POLYPROTEIN, PUTATIVE-RELATED"/>
    <property type="match status" value="1"/>
</dbReference>
<feature type="compositionally biased region" description="Acidic residues" evidence="5">
    <location>
        <begin position="22"/>
        <end position="36"/>
    </location>
</feature>
<dbReference type="OrthoDB" id="1937322at2759"/>
<dbReference type="Proteomes" id="UP000631114">
    <property type="component" value="Unassembled WGS sequence"/>
</dbReference>
<dbReference type="PROSITE" id="PS50966">
    <property type="entry name" value="ZF_SWIM"/>
    <property type="match status" value="1"/>
</dbReference>
<dbReference type="GO" id="GO:0008270">
    <property type="term" value="F:zinc ion binding"/>
    <property type="evidence" value="ECO:0007669"/>
    <property type="project" value="UniProtKB-KW"/>
</dbReference>
<dbReference type="EMBL" id="JADFTS010000002">
    <property type="protein sequence ID" value="KAF9622404.1"/>
    <property type="molecule type" value="Genomic_DNA"/>
</dbReference>
<keyword evidence="3" id="KW-0862">Zinc</keyword>
<comment type="caution">
    <text evidence="7">The sequence shown here is derived from an EMBL/GenBank/DDBJ whole genome shotgun (WGS) entry which is preliminary data.</text>
</comment>
<accession>A0A835MCV1</accession>
<evidence type="ECO:0000256" key="5">
    <source>
        <dbReference type="SAM" id="MobiDB-lite"/>
    </source>
</evidence>
<dbReference type="Pfam" id="PF04434">
    <property type="entry name" value="SWIM"/>
    <property type="match status" value="1"/>
</dbReference>
<evidence type="ECO:0000256" key="2">
    <source>
        <dbReference type="ARBA" id="ARBA00022771"/>
    </source>
</evidence>
<dbReference type="AlphaFoldDB" id="A0A835MCV1"/>
<evidence type="ECO:0000313" key="7">
    <source>
        <dbReference type="EMBL" id="KAF9622404.1"/>
    </source>
</evidence>
<dbReference type="InterPro" id="IPR007527">
    <property type="entry name" value="Znf_SWIM"/>
</dbReference>